<proteinExistence type="predicted"/>
<organism evidence="1 2">
    <name type="scientific">Ameca splendens</name>
    <dbReference type="NCBI Taxonomy" id="208324"/>
    <lineage>
        <taxon>Eukaryota</taxon>
        <taxon>Metazoa</taxon>
        <taxon>Chordata</taxon>
        <taxon>Craniata</taxon>
        <taxon>Vertebrata</taxon>
        <taxon>Euteleostomi</taxon>
        <taxon>Actinopterygii</taxon>
        <taxon>Neopterygii</taxon>
        <taxon>Teleostei</taxon>
        <taxon>Neoteleostei</taxon>
        <taxon>Acanthomorphata</taxon>
        <taxon>Ovalentaria</taxon>
        <taxon>Atherinomorphae</taxon>
        <taxon>Cyprinodontiformes</taxon>
        <taxon>Goodeidae</taxon>
        <taxon>Ameca</taxon>
    </lineage>
</organism>
<dbReference type="Proteomes" id="UP001469553">
    <property type="component" value="Unassembled WGS sequence"/>
</dbReference>
<evidence type="ECO:0000313" key="2">
    <source>
        <dbReference type="Proteomes" id="UP001469553"/>
    </source>
</evidence>
<name>A0ABV0Z4B9_9TELE</name>
<keyword evidence="2" id="KW-1185">Reference proteome</keyword>
<gene>
    <name evidence="1" type="ORF">AMECASPLE_028653</name>
</gene>
<reference evidence="1 2" key="1">
    <citation type="submission" date="2021-06" db="EMBL/GenBank/DDBJ databases">
        <authorList>
            <person name="Palmer J.M."/>
        </authorList>
    </citation>
    <scope>NUCLEOTIDE SEQUENCE [LARGE SCALE GENOMIC DNA]</scope>
    <source>
        <strain evidence="1 2">AS_MEX2019</strain>
        <tissue evidence="1">Muscle</tissue>
    </source>
</reference>
<sequence>MQSRMFEFETTCSVLIKENEMLRIKTDDLEDRSRCNNFRITILLEKAEGSRPTVFITECLTEFWIRSVCHTARVLKYQNKMLILKLAQETDHLIYRDMEVHIFPFYSLDVSKRKVPA</sequence>
<evidence type="ECO:0000313" key="1">
    <source>
        <dbReference type="EMBL" id="MEQ2300709.1"/>
    </source>
</evidence>
<protein>
    <submittedName>
        <fullName evidence="1">Uncharacterized protein</fullName>
    </submittedName>
</protein>
<accession>A0ABV0Z4B9</accession>
<dbReference type="EMBL" id="JAHRIP010050206">
    <property type="protein sequence ID" value="MEQ2300709.1"/>
    <property type="molecule type" value="Genomic_DNA"/>
</dbReference>
<comment type="caution">
    <text evidence="1">The sequence shown here is derived from an EMBL/GenBank/DDBJ whole genome shotgun (WGS) entry which is preliminary data.</text>
</comment>